<proteinExistence type="predicted"/>
<dbReference type="AlphaFoldDB" id="A0A410PWS3"/>
<keyword evidence="2" id="KW-1185">Reference proteome</keyword>
<dbReference type="InterPro" id="IPR037010">
    <property type="entry name" value="VitB12-dep_Met_synth_activ_sf"/>
</dbReference>
<dbReference type="OrthoDB" id="1794568at2"/>
<dbReference type="EMBL" id="CP035281">
    <property type="protein sequence ID" value="QAT43393.1"/>
    <property type="molecule type" value="Genomic_DNA"/>
</dbReference>
<sequence length="239" mass="27472">MKNQKIQLDEEIVYPLAEQRFIKTCGFDLNREKHQRMMKRGQKVREDGIGGIRIQALVSFYDSEIFKDGRIRAGDAEICCNYFEQIPENAVKGIYFYMLTAGECYFSSEDNIMDFLYADIWGTNYVDAGIEILKGKIEEDMKNRLKGEKPVYLSEEFGPGYFGMPIMESKKFFQILNGEEIGVSVKDSGLLIPQKTCSGLFFVLNDPDIKTEPECMRCLGNPSGCRFCKIRARMEEVQE</sequence>
<dbReference type="GO" id="GO:0008705">
    <property type="term" value="F:methionine synthase activity"/>
    <property type="evidence" value="ECO:0007669"/>
    <property type="project" value="InterPro"/>
</dbReference>
<reference evidence="1 2" key="1">
    <citation type="submission" date="2019-01" db="EMBL/GenBank/DDBJ databases">
        <title>Draft genomes of a novel of Aminipila strains.</title>
        <authorList>
            <person name="Ma S."/>
        </authorList>
    </citation>
    <scope>NUCLEOTIDE SEQUENCE [LARGE SCALE GENOMIC DNA]</scope>
    <source>
        <strain evidence="2">JN-39</strain>
    </source>
</reference>
<accession>A0A410PWS3</accession>
<evidence type="ECO:0000313" key="1">
    <source>
        <dbReference type="EMBL" id="QAT43393.1"/>
    </source>
</evidence>
<protein>
    <recommendedName>
        <fullName evidence="3">Vitamin B12 dependent methionine synthase, activation domain</fullName>
    </recommendedName>
</protein>
<dbReference type="Gene3D" id="3.40.109.40">
    <property type="match status" value="1"/>
</dbReference>
<dbReference type="SUPFAM" id="SSF56507">
    <property type="entry name" value="Methionine synthase activation domain-like"/>
    <property type="match status" value="1"/>
</dbReference>
<dbReference type="RefSeq" id="WP_128746158.1">
    <property type="nucleotide sequence ID" value="NZ_CP035281.1"/>
</dbReference>
<dbReference type="KEGG" id="amij:EQM06_09295"/>
<evidence type="ECO:0008006" key="3">
    <source>
        <dbReference type="Google" id="ProtNLM"/>
    </source>
</evidence>
<evidence type="ECO:0000313" key="2">
    <source>
        <dbReference type="Proteomes" id="UP000287601"/>
    </source>
</evidence>
<gene>
    <name evidence="1" type="ORF">EQM06_09295</name>
</gene>
<name>A0A410PWS3_9FIRM</name>
<dbReference type="Proteomes" id="UP000287601">
    <property type="component" value="Chromosome"/>
</dbReference>
<organism evidence="1 2">
    <name type="scientific">Aminipila luticellarii</name>
    <dbReference type="NCBI Taxonomy" id="2507160"/>
    <lineage>
        <taxon>Bacteria</taxon>
        <taxon>Bacillati</taxon>
        <taxon>Bacillota</taxon>
        <taxon>Clostridia</taxon>
        <taxon>Peptostreptococcales</taxon>
        <taxon>Anaerovoracaceae</taxon>
        <taxon>Aminipila</taxon>
    </lineage>
</organism>